<accession>A0A5C6QRW4</accession>
<proteinExistence type="inferred from homology"/>
<name>A0A5C6QRW4_9GAMM</name>
<organism evidence="5 7">
    <name type="scientific">Colwellia hornerae</name>
    <dbReference type="NCBI Taxonomy" id="89402"/>
    <lineage>
        <taxon>Bacteria</taxon>
        <taxon>Pseudomonadati</taxon>
        <taxon>Pseudomonadota</taxon>
        <taxon>Gammaproteobacteria</taxon>
        <taxon>Alteromonadales</taxon>
        <taxon>Colwelliaceae</taxon>
        <taxon>Colwellia</taxon>
    </lineage>
</organism>
<comment type="caution">
    <text evidence="5">The sequence shown here is derived from an EMBL/GenBank/DDBJ whole genome shotgun (WGS) entry which is preliminary data.</text>
</comment>
<protein>
    <submittedName>
        <fullName evidence="5">Hsp70 family protein</fullName>
    </submittedName>
</protein>
<keyword evidence="6" id="KW-1185">Reference proteome</keyword>
<keyword evidence="3" id="KW-0067">ATP-binding</keyword>
<sequence length="493" mass="55665">MDKLLLGIDFGTSTNFVTKYDFNKKDAIPVANMGDYGASNIFENCIYVESANNFVIGQAKKGINDPFNFFEDVKRFIISDDWKHKVSNLDDKEVTAQDLATMIFSAIKTKVENSESKPVEGAVITVPYAYGDKYKKRLKKAAEDAGIKVIQLIEEPVAAAISFGIFSGDIKEGKKEKIVVFDLGGGTFDITVFEFQKNDQQHAKIEVLNTDGVEKLGGKTIDDLISEKFREIIGVEYCDFSNKKEESNFRNSLKKIARETKEELTSNESTDVYETFVINKELVELEKEITRDEFDTWLKNNNIIGEIDDALDRAIYDIDLEPKDIDRIILAGGTSSIPLIRKTVREFFGKEPESKQNLGELVGHGAGIMAGLWADNSLRYDVIRKTSKDVGIATGQKFKRILHKNEMYGETSIPHKVVLRNTESELQVTFYEGISTRIEDCEKFGTATINGQLFSNAIVYISLMRDKETGQIKYYFHDENNTQIKSGFLDNIE</sequence>
<dbReference type="PANTHER" id="PTHR19375">
    <property type="entry name" value="HEAT SHOCK PROTEIN 70KDA"/>
    <property type="match status" value="1"/>
</dbReference>
<dbReference type="AlphaFoldDB" id="A0A5C6QRW4"/>
<evidence type="ECO:0000256" key="1">
    <source>
        <dbReference type="ARBA" id="ARBA00007381"/>
    </source>
</evidence>
<evidence type="ECO:0000256" key="2">
    <source>
        <dbReference type="ARBA" id="ARBA00022741"/>
    </source>
</evidence>
<dbReference type="InterPro" id="IPR018181">
    <property type="entry name" value="Heat_shock_70_CS"/>
</dbReference>
<dbReference type="Gene3D" id="3.30.420.40">
    <property type="match status" value="2"/>
</dbReference>
<dbReference type="InterPro" id="IPR043129">
    <property type="entry name" value="ATPase_NBD"/>
</dbReference>
<dbReference type="EMBL" id="VOLR01000005">
    <property type="protein sequence ID" value="TWX61996.1"/>
    <property type="molecule type" value="Genomic_DNA"/>
</dbReference>
<evidence type="ECO:0000313" key="5">
    <source>
        <dbReference type="EMBL" id="TWX71328.1"/>
    </source>
</evidence>
<dbReference type="InterPro" id="IPR013126">
    <property type="entry name" value="Hsp_70_fam"/>
</dbReference>
<evidence type="ECO:0000256" key="3">
    <source>
        <dbReference type="ARBA" id="ARBA00022840"/>
    </source>
</evidence>
<dbReference type="Gene3D" id="3.90.640.10">
    <property type="entry name" value="Actin, Chain A, domain 4"/>
    <property type="match status" value="1"/>
</dbReference>
<dbReference type="Proteomes" id="UP000321525">
    <property type="component" value="Unassembled WGS sequence"/>
</dbReference>
<dbReference type="Pfam" id="PF00012">
    <property type="entry name" value="HSP70"/>
    <property type="match status" value="1"/>
</dbReference>
<keyword evidence="2" id="KW-0547">Nucleotide-binding</keyword>
<reference evidence="5 7" key="1">
    <citation type="submission" date="2019-07" db="EMBL/GenBank/DDBJ databases">
        <title>Genomes of sea-ice associated Colwellia species.</title>
        <authorList>
            <person name="Bowman J.P."/>
        </authorList>
    </citation>
    <scope>NUCLEOTIDE SEQUENCE [LARGE SCALE GENOMIC DNA]</scope>
    <source>
        <strain evidence="4 6">ACAM 607</strain>
        <strain evidence="5 7">IC036</strain>
    </source>
</reference>
<dbReference type="PROSITE" id="PS00329">
    <property type="entry name" value="HSP70_2"/>
    <property type="match status" value="1"/>
</dbReference>
<dbReference type="OrthoDB" id="9807934at2"/>
<dbReference type="PRINTS" id="PR00301">
    <property type="entry name" value="HEATSHOCK70"/>
</dbReference>
<dbReference type="Proteomes" id="UP000321917">
    <property type="component" value="Unassembled WGS sequence"/>
</dbReference>
<dbReference type="SUPFAM" id="SSF53067">
    <property type="entry name" value="Actin-like ATPase domain"/>
    <property type="match status" value="2"/>
</dbReference>
<evidence type="ECO:0000313" key="7">
    <source>
        <dbReference type="Proteomes" id="UP000321917"/>
    </source>
</evidence>
<evidence type="ECO:0000313" key="6">
    <source>
        <dbReference type="Proteomes" id="UP000321525"/>
    </source>
</evidence>
<dbReference type="GO" id="GO:0005524">
    <property type="term" value="F:ATP binding"/>
    <property type="evidence" value="ECO:0007669"/>
    <property type="project" value="UniProtKB-KW"/>
</dbReference>
<dbReference type="FunFam" id="3.30.420.40:FF:000028">
    <property type="entry name" value="heat shock 70 kDa protein-like"/>
    <property type="match status" value="1"/>
</dbReference>
<dbReference type="CDD" id="cd24029">
    <property type="entry name" value="ASKHA_NBD_HSP70_DnaK_HscA_HscC"/>
    <property type="match status" value="1"/>
</dbReference>
<gene>
    <name evidence="4" type="ORF">ESZ26_05140</name>
    <name evidence="5" type="ORF">ESZ27_02720</name>
</gene>
<dbReference type="RefSeq" id="WP_146798606.1">
    <property type="nucleotide sequence ID" value="NZ_VOLP01000006.1"/>
</dbReference>
<evidence type="ECO:0000313" key="4">
    <source>
        <dbReference type="EMBL" id="TWX61996.1"/>
    </source>
</evidence>
<dbReference type="EMBL" id="VOLQ01000003">
    <property type="protein sequence ID" value="TWX71328.1"/>
    <property type="molecule type" value="Genomic_DNA"/>
</dbReference>
<dbReference type="GO" id="GO:0140662">
    <property type="term" value="F:ATP-dependent protein folding chaperone"/>
    <property type="evidence" value="ECO:0007669"/>
    <property type="project" value="InterPro"/>
</dbReference>
<comment type="similarity">
    <text evidence="1">Belongs to the heat shock protein 70 family.</text>
</comment>